<keyword evidence="14" id="KW-1185">Reference proteome</keyword>
<evidence type="ECO:0000256" key="7">
    <source>
        <dbReference type="ARBA" id="ARBA00022960"/>
    </source>
</evidence>
<comment type="caution">
    <text evidence="13">The sequence shown here is derived from an EMBL/GenBank/DDBJ whole genome shotgun (WGS) entry which is preliminary data.</text>
</comment>
<dbReference type="SUPFAM" id="SSF56059">
    <property type="entry name" value="Glutathione synthetase ATP-binding domain-like"/>
    <property type="match status" value="1"/>
</dbReference>
<feature type="domain" description="ATP-grasp" evidence="12">
    <location>
        <begin position="99"/>
        <end position="294"/>
    </location>
</feature>
<dbReference type="PANTHER" id="PTHR23132:SF23">
    <property type="entry name" value="D-ALANINE--D-ALANINE LIGASE B"/>
    <property type="match status" value="1"/>
</dbReference>
<dbReference type="Gene3D" id="3.40.50.20">
    <property type="match status" value="1"/>
</dbReference>
<dbReference type="SUPFAM" id="SSF52440">
    <property type="entry name" value="PreATP-grasp domain"/>
    <property type="match status" value="1"/>
</dbReference>
<dbReference type="Pfam" id="PF01820">
    <property type="entry name" value="Dala_Dala_lig_N"/>
    <property type="match status" value="2"/>
</dbReference>
<evidence type="ECO:0000256" key="6">
    <source>
        <dbReference type="ARBA" id="ARBA00022840"/>
    </source>
</evidence>
<proteinExistence type="inferred from homology"/>
<dbReference type="InterPro" id="IPR011095">
    <property type="entry name" value="Dala_Dala_lig_C"/>
</dbReference>
<dbReference type="InterPro" id="IPR013815">
    <property type="entry name" value="ATP_grasp_subdomain_1"/>
</dbReference>
<evidence type="ECO:0000256" key="2">
    <source>
        <dbReference type="ARBA" id="ARBA00010871"/>
    </source>
</evidence>
<organism evidence="13 14">
    <name type="scientific">Paenibacillus puldeungensis</name>
    <dbReference type="NCBI Taxonomy" id="696536"/>
    <lineage>
        <taxon>Bacteria</taxon>
        <taxon>Bacillati</taxon>
        <taxon>Bacillota</taxon>
        <taxon>Bacilli</taxon>
        <taxon>Bacillales</taxon>
        <taxon>Paenibacillaceae</taxon>
        <taxon>Paenibacillus</taxon>
    </lineage>
</organism>
<sequence>MKIGVIMGGVSSEREISLQTGKEMAANLDRNKYEVVPIDIQEPSEIIEKVKGIDFALLALHGVFGEDGTVQGVLETLGIPYSGSGVLSSSLCMDKELTKRVVRGEGVPTPEWCVISRGQVHWEEQLRGLAYPLFVKPNTGGSSIGVRRVDNEGELRSALEEAFRWDTSVVVESMVRGQEITCPILDGKLLPILGIEAVESDWFDYSSKYNDGGAEEKPITLPSEVEARVSEAALACYRVLKCSVYARIDMIVKDGVPYVLEVNTLPGMTRNSLLPRSAAAAGISYSELLDRMIQLSLEGRSRGKVVVS</sequence>
<comment type="function">
    <text evidence="10">Cell wall formation.</text>
</comment>
<dbReference type="EC" id="6.3.2.4" evidence="10"/>
<dbReference type="InterPro" id="IPR011127">
    <property type="entry name" value="Dala_Dala_lig_N"/>
</dbReference>
<keyword evidence="6 11" id="KW-0067">ATP-binding</keyword>
<comment type="catalytic activity">
    <reaction evidence="10">
        <text>2 D-alanine + ATP = D-alanyl-D-alanine + ADP + phosphate + H(+)</text>
        <dbReference type="Rhea" id="RHEA:11224"/>
        <dbReference type="ChEBI" id="CHEBI:15378"/>
        <dbReference type="ChEBI" id="CHEBI:30616"/>
        <dbReference type="ChEBI" id="CHEBI:43474"/>
        <dbReference type="ChEBI" id="CHEBI:57416"/>
        <dbReference type="ChEBI" id="CHEBI:57822"/>
        <dbReference type="ChEBI" id="CHEBI:456216"/>
        <dbReference type="EC" id="6.3.2.4"/>
    </reaction>
</comment>
<dbReference type="InterPro" id="IPR000291">
    <property type="entry name" value="D-Ala_lig_Van_CS"/>
</dbReference>
<keyword evidence="5 11" id="KW-0547">Nucleotide-binding</keyword>
<protein>
    <recommendedName>
        <fullName evidence="10">D-alanine--D-alanine ligase</fullName>
        <ecNumber evidence="10">6.3.2.4</ecNumber>
    </recommendedName>
    <alternativeName>
        <fullName evidence="10">D-Ala-D-Ala ligase</fullName>
    </alternativeName>
    <alternativeName>
        <fullName evidence="10">D-alanylalanine synthetase</fullName>
    </alternativeName>
</protein>
<dbReference type="PIRSF" id="PIRSF039102">
    <property type="entry name" value="Ddl/VanB"/>
    <property type="match status" value="1"/>
</dbReference>
<accession>A0ABW3RS59</accession>
<dbReference type="InterPro" id="IPR005905">
    <property type="entry name" value="D_ala_D_ala"/>
</dbReference>
<evidence type="ECO:0000256" key="9">
    <source>
        <dbReference type="ARBA" id="ARBA00023316"/>
    </source>
</evidence>
<dbReference type="InterPro" id="IPR011761">
    <property type="entry name" value="ATP-grasp"/>
</dbReference>
<dbReference type="NCBIfam" id="NF002378">
    <property type="entry name" value="PRK01372.1"/>
    <property type="match status" value="1"/>
</dbReference>
<dbReference type="PROSITE" id="PS50975">
    <property type="entry name" value="ATP_GRASP"/>
    <property type="match status" value="1"/>
</dbReference>
<evidence type="ECO:0000313" key="13">
    <source>
        <dbReference type="EMBL" id="MFD1174975.1"/>
    </source>
</evidence>
<evidence type="ECO:0000313" key="14">
    <source>
        <dbReference type="Proteomes" id="UP001597262"/>
    </source>
</evidence>
<keyword evidence="4 10" id="KW-0436">Ligase</keyword>
<dbReference type="InterPro" id="IPR016185">
    <property type="entry name" value="PreATP-grasp_dom_sf"/>
</dbReference>
<gene>
    <name evidence="10" type="primary">ddl</name>
    <name evidence="13" type="ORF">ACFQ3W_01460</name>
</gene>
<evidence type="ECO:0000256" key="11">
    <source>
        <dbReference type="PROSITE-ProRule" id="PRU00409"/>
    </source>
</evidence>
<dbReference type="Gene3D" id="3.30.1490.20">
    <property type="entry name" value="ATP-grasp fold, A domain"/>
    <property type="match status" value="1"/>
</dbReference>
<comment type="pathway">
    <text evidence="10">Cell wall biogenesis; peptidoglycan biosynthesis.</text>
</comment>
<dbReference type="PROSITE" id="PS00844">
    <property type="entry name" value="DALA_DALA_LIGASE_2"/>
    <property type="match status" value="1"/>
</dbReference>
<reference evidence="14" key="1">
    <citation type="journal article" date="2019" name="Int. J. Syst. Evol. Microbiol.">
        <title>The Global Catalogue of Microorganisms (GCM) 10K type strain sequencing project: providing services to taxonomists for standard genome sequencing and annotation.</title>
        <authorList>
            <consortium name="The Broad Institute Genomics Platform"/>
            <consortium name="The Broad Institute Genome Sequencing Center for Infectious Disease"/>
            <person name="Wu L."/>
            <person name="Ma J."/>
        </authorList>
    </citation>
    <scope>NUCLEOTIDE SEQUENCE [LARGE SCALE GENOMIC DNA]</scope>
    <source>
        <strain evidence="14">CCUG 59189</strain>
    </source>
</reference>
<evidence type="ECO:0000256" key="1">
    <source>
        <dbReference type="ARBA" id="ARBA00004496"/>
    </source>
</evidence>
<dbReference type="PROSITE" id="PS00843">
    <property type="entry name" value="DALA_DALA_LIGASE_1"/>
    <property type="match status" value="1"/>
</dbReference>
<name>A0ABW3RS59_9BACL</name>
<evidence type="ECO:0000256" key="5">
    <source>
        <dbReference type="ARBA" id="ARBA00022741"/>
    </source>
</evidence>
<dbReference type="GO" id="GO:0008716">
    <property type="term" value="F:D-alanine-D-alanine ligase activity"/>
    <property type="evidence" value="ECO:0007669"/>
    <property type="project" value="UniProtKB-EC"/>
</dbReference>
<dbReference type="NCBIfam" id="TIGR01205">
    <property type="entry name" value="D_ala_D_alaTIGR"/>
    <property type="match status" value="1"/>
</dbReference>
<keyword evidence="8 10" id="KW-0573">Peptidoglycan synthesis</keyword>
<keyword evidence="9 10" id="KW-0961">Cell wall biogenesis/degradation</keyword>
<evidence type="ECO:0000256" key="8">
    <source>
        <dbReference type="ARBA" id="ARBA00022984"/>
    </source>
</evidence>
<keyword evidence="7 10" id="KW-0133">Cell shape</keyword>
<evidence type="ECO:0000256" key="4">
    <source>
        <dbReference type="ARBA" id="ARBA00022598"/>
    </source>
</evidence>
<dbReference type="PANTHER" id="PTHR23132">
    <property type="entry name" value="D-ALANINE--D-ALANINE LIGASE"/>
    <property type="match status" value="1"/>
</dbReference>
<comment type="subcellular location">
    <subcellularLocation>
        <location evidence="1 10">Cytoplasm</location>
    </subcellularLocation>
</comment>
<dbReference type="Pfam" id="PF07478">
    <property type="entry name" value="Dala_Dala_lig_C"/>
    <property type="match status" value="1"/>
</dbReference>
<comment type="similarity">
    <text evidence="2 10">Belongs to the D-alanine--D-alanine ligase family.</text>
</comment>
<dbReference type="RefSeq" id="WP_379315876.1">
    <property type="nucleotide sequence ID" value="NZ_JBHTLM010000001.1"/>
</dbReference>
<keyword evidence="3 10" id="KW-0963">Cytoplasm</keyword>
<dbReference type="Gene3D" id="3.30.470.20">
    <property type="entry name" value="ATP-grasp fold, B domain"/>
    <property type="match status" value="1"/>
</dbReference>
<dbReference type="HAMAP" id="MF_00047">
    <property type="entry name" value="Dala_Dala_lig"/>
    <property type="match status" value="1"/>
</dbReference>
<evidence type="ECO:0000259" key="12">
    <source>
        <dbReference type="PROSITE" id="PS50975"/>
    </source>
</evidence>
<evidence type="ECO:0000256" key="3">
    <source>
        <dbReference type="ARBA" id="ARBA00022490"/>
    </source>
</evidence>
<evidence type="ECO:0000256" key="10">
    <source>
        <dbReference type="HAMAP-Rule" id="MF_00047"/>
    </source>
</evidence>
<dbReference type="Proteomes" id="UP001597262">
    <property type="component" value="Unassembled WGS sequence"/>
</dbReference>
<dbReference type="EMBL" id="JBHTLM010000001">
    <property type="protein sequence ID" value="MFD1174975.1"/>
    <property type="molecule type" value="Genomic_DNA"/>
</dbReference>